<feature type="transmembrane region" description="Helical" evidence="1">
    <location>
        <begin position="12"/>
        <end position="31"/>
    </location>
</feature>
<feature type="transmembrane region" description="Helical" evidence="1">
    <location>
        <begin position="314"/>
        <end position="334"/>
    </location>
</feature>
<evidence type="ECO:0000256" key="1">
    <source>
        <dbReference type="SAM" id="Phobius"/>
    </source>
</evidence>
<sequence length="363" mass="38848">MKTPAARLPLIDSLKGLACCLIVWHHLAFYGPMSEVARPLAPWLMDVLADYARMAVQIFLVIGGFLNARSLAPRGTGRIEAPLARIGKRYLRLAMPYLVALATGMVAAMLARPWLPGPVVPAAPHEAQLLAHGFFLQDLVGQEALSAGVWYVAIDFQLFAATVLLFFAAQRWSSRPALTVFCLVSGIAAVSLVVFNRLPALDPTALYFFGAYGLGILACWGAHSPRPGRWMAGIALLGGVALAVDFRARIAIALAAALLLLWAHARHRQGDAEPALLRPLAGVGRISYSVFLIHFPVLLCVGALVHHLWPALPWANAAGMASVFGLSLLAGLLLHRTVESRGAGPGRLLLVMVSLLCLGAFLD</sequence>
<dbReference type="Pfam" id="PF01757">
    <property type="entry name" value="Acyl_transf_3"/>
    <property type="match status" value="1"/>
</dbReference>
<evidence type="ECO:0000313" key="4">
    <source>
        <dbReference type="Proteomes" id="UP000464787"/>
    </source>
</evidence>
<keyword evidence="1" id="KW-1133">Transmembrane helix</keyword>
<feature type="transmembrane region" description="Helical" evidence="1">
    <location>
        <begin position="346"/>
        <end position="362"/>
    </location>
</feature>
<dbReference type="InterPro" id="IPR002656">
    <property type="entry name" value="Acyl_transf_3_dom"/>
</dbReference>
<feature type="transmembrane region" description="Helical" evidence="1">
    <location>
        <begin position="148"/>
        <end position="169"/>
    </location>
</feature>
<evidence type="ECO:0000313" key="3">
    <source>
        <dbReference type="EMBL" id="QHJ01200.1"/>
    </source>
</evidence>
<evidence type="ECO:0000259" key="2">
    <source>
        <dbReference type="Pfam" id="PF01757"/>
    </source>
</evidence>
<protein>
    <submittedName>
        <fullName evidence="3">Acyltransferase family protein</fullName>
    </submittedName>
</protein>
<dbReference type="InterPro" id="IPR052728">
    <property type="entry name" value="O2_lipid_transport_reg"/>
</dbReference>
<feature type="transmembrane region" description="Helical" evidence="1">
    <location>
        <begin position="176"/>
        <end position="198"/>
    </location>
</feature>
<feature type="transmembrane region" description="Helical" evidence="1">
    <location>
        <begin position="51"/>
        <end position="72"/>
    </location>
</feature>
<feature type="transmembrane region" description="Helical" evidence="1">
    <location>
        <begin position="204"/>
        <end position="221"/>
    </location>
</feature>
<keyword evidence="3" id="KW-0808">Transferase</keyword>
<feature type="transmembrane region" description="Helical" evidence="1">
    <location>
        <begin position="250"/>
        <end position="265"/>
    </location>
</feature>
<feature type="transmembrane region" description="Helical" evidence="1">
    <location>
        <begin position="228"/>
        <end position="244"/>
    </location>
</feature>
<dbReference type="AlphaFoldDB" id="A0A857JDL3"/>
<dbReference type="Proteomes" id="UP000464787">
    <property type="component" value="Chromosome"/>
</dbReference>
<organism evidence="3 4">
    <name type="scientific">Xylophilus rhododendri</name>
    <dbReference type="NCBI Taxonomy" id="2697032"/>
    <lineage>
        <taxon>Bacteria</taxon>
        <taxon>Pseudomonadati</taxon>
        <taxon>Pseudomonadota</taxon>
        <taxon>Betaproteobacteria</taxon>
        <taxon>Burkholderiales</taxon>
        <taxon>Xylophilus</taxon>
    </lineage>
</organism>
<keyword evidence="1" id="KW-0472">Membrane</keyword>
<keyword evidence="4" id="KW-1185">Reference proteome</keyword>
<name>A0A857JDL3_9BURK</name>
<proteinExistence type="predicted"/>
<feature type="transmembrane region" description="Helical" evidence="1">
    <location>
        <begin position="93"/>
        <end position="111"/>
    </location>
</feature>
<dbReference type="PANTHER" id="PTHR11161">
    <property type="entry name" value="O-ACYLTRANSFERASE"/>
    <property type="match status" value="1"/>
</dbReference>
<gene>
    <name evidence="3" type="ORF">GT347_26345</name>
</gene>
<reference evidence="3 4" key="1">
    <citation type="submission" date="2020-01" db="EMBL/GenBank/DDBJ databases">
        <title>Genome sequencing of strain KACC 21265.</title>
        <authorList>
            <person name="Heo J."/>
            <person name="Kim S.-J."/>
            <person name="Kim J.-S."/>
            <person name="Hong S.-B."/>
            <person name="Kwon S.-W."/>
        </authorList>
    </citation>
    <scope>NUCLEOTIDE SEQUENCE [LARGE SCALE GENOMIC DNA]</scope>
    <source>
        <strain evidence="3 4">KACC 21265</strain>
    </source>
</reference>
<dbReference type="RefSeq" id="WP_160555008.1">
    <property type="nucleotide sequence ID" value="NZ_CP047650.1"/>
</dbReference>
<keyword evidence="3" id="KW-0012">Acyltransferase</keyword>
<dbReference type="GO" id="GO:0016747">
    <property type="term" value="F:acyltransferase activity, transferring groups other than amino-acyl groups"/>
    <property type="evidence" value="ECO:0007669"/>
    <property type="project" value="InterPro"/>
</dbReference>
<feature type="domain" description="Acyltransferase 3" evidence="2">
    <location>
        <begin position="11"/>
        <end position="334"/>
    </location>
</feature>
<accession>A0A857JDL3</accession>
<dbReference type="PANTHER" id="PTHR11161:SF0">
    <property type="entry name" value="O-ACYLTRANSFERASE LIKE PROTEIN"/>
    <property type="match status" value="1"/>
</dbReference>
<feature type="transmembrane region" description="Helical" evidence="1">
    <location>
        <begin position="286"/>
        <end position="308"/>
    </location>
</feature>
<dbReference type="EMBL" id="CP047650">
    <property type="protein sequence ID" value="QHJ01200.1"/>
    <property type="molecule type" value="Genomic_DNA"/>
</dbReference>
<keyword evidence="1" id="KW-0812">Transmembrane</keyword>
<dbReference type="KEGG" id="xyk:GT347_26345"/>